<reference evidence="2" key="1">
    <citation type="submission" date="2021-03" db="EMBL/GenBank/DDBJ databases">
        <title>Streptomyces strains.</title>
        <authorList>
            <person name="Lund M.B."/>
            <person name="Toerring T."/>
        </authorList>
    </citation>
    <scope>NUCLEOTIDE SEQUENCE</scope>
    <source>
        <strain evidence="2">JCM 4242</strain>
    </source>
</reference>
<evidence type="ECO:0000313" key="3">
    <source>
        <dbReference type="Proteomes" id="UP000664781"/>
    </source>
</evidence>
<dbReference type="RefSeq" id="WP_143587541.1">
    <property type="nucleotide sequence ID" value="NZ_JAFMOF010000009.1"/>
</dbReference>
<comment type="caution">
    <text evidence="2">The sequence shown here is derived from an EMBL/GenBank/DDBJ whole genome shotgun (WGS) entry which is preliminary data.</text>
</comment>
<organism evidence="2 3">
    <name type="scientific">Streptomyces triculaminicus</name>
    <dbReference type="NCBI Taxonomy" id="2816232"/>
    <lineage>
        <taxon>Bacteria</taxon>
        <taxon>Bacillati</taxon>
        <taxon>Actinomycetota</taxon>
        <taxon>Actinomycetes</taxon>
        <taxon>Kitasatosporales</taxon>
        <taxon>Streptomycetaceae</taxon>
        <taxon>Streptomyces</taxon>
    </lineage>
</organism>
<name>A0A939JTY5_9ACTN</name>
<accession>A0A939JTY5</accession>
<keyword evidence="3" id="KW-1185">Reference proteome</keyword>
<gene>
    <name evidence="2" type="ORF">J1792_33305</name>
</gene>
<evidence type="ECO:0000256" key="1">
    <source>
        <dbReference type="SAM" id="MobiDB-lite"/>
    </source>
</evidence>
<dbReference type="EMBL" id="JAFMOF010000009">
    <property type="protein sequence ID" value="MBO0657417.1"/>
    <property type="molecule type" value="Genomic_DNA"/>
</dbReference>
<evidence type="ECO:0000313" key="2">
    <source>
        <dbReference type="EMBL" id="MBO0657417.1"/>
    </source>
</evidence>
<protein>
    <submittedName>
        <fullName evidence="2">Uncharacterized protein</fullName>
    </submittedName>
</protein>
<dbReference type="Proteomes" id="UP000664781">
    <property type="component" value="Unassembled WGS sequence"/>
</dbReference>
<dbReference type="AlphaFoldDB" id="A0A939JTY5"/>
<proteinExistence type="predicted"/>
<feature type="region of interest" description="Disordered" evidence="1">
    <location>
        <begin position="47"/>
        <end position="69"/>
    </location>
</feature>
<sequence>MAVGPEPLQTNEAALETLARPGVVGVPIRVTTEAAPRQRARTAYEAARREASAPNRSWVDVRTGAGPGR</sequence>